<dbReference type="GO" id="GO:0016887">
    <property type="term" value="F:ATP hydrolysis activity"/>
    <property type="evidence" value="ECO:0007669"/>
    <property type="project" value="InterPro"/>
</dbReference>
<dbReference type="Proteomes" id="UP000773614">
    <property type="component" value="Unassembled WGS sequence"/>
</dbReference>
<sequence length="362" mass="39746">MLSSPRSATDLTSGEAARAAAGLRLVAPDAAGPVIELRGLTRVFRKPLDFAARAANLLGADIREEVVRAVDGVDLSVQPGEVVGLAGESGCGKSTLGRMVAGILSPSAGDIYFEGRRVAELKGQARRDYALAVQMIFQDPYTSLNPRMRIRDIVGEAPLVHGLTSRAELKAYVREMLSRVRMDPQYDTRYPHQFSGGQRQRIGIARALAVKPKFIVCDEAVAALDVSIQAQILNLFMELREQLSLTYLFISHDLGVINHLADRVVIMYLGRVVEEAETDELFARPNHPYTTALLDEIPRIETRRRVYQGIKGEIPSPLNPPSGCYFHPRCPHAMPVCREVAPPLKTVAPGHRSACHLNDRPA</sequence>
<evidence type="ECO:0000256" key="4">
    <source>
        <dbReference type="ARBA" id="ARBA00022741"/>
    </source>
</evidence>
<comment type="similarity">
    <text evidence="2">Belongs to the ABC transporter superfamily.</text>
</comment>
<dbReference type="PANTHER" id="PTHR43776">
    <property type="entry name" value="TRANSPORT ATP-BINDING PROTEIN"/>
    <property type="match status" value="1"/>
</dbReference>
<dbReference type="OrthoDB" id="9815712at2"/>
<dbReference type="InterPro" id="IPR017871">
    <property type="entry name" value="ABC_transporter-like_CS"/>
</dbReference>
<evidence type="ECO:0000259" key="6">
    <source>
        <dbReference type="PROSITE" id="PS50893"/>
    </source>
</evidence>
<keyword evidence="5 7" id="KW-0067">ATP-binding</keyword>
<proteinExistence type="inferred from homology"/>
<dbReference type="InterPro" id="IPR013563">
    <property type="entry name" value="Oligopep_ABC_C"/>
</dbReference>
<gene>
    <name evidence="7" type="ORF">E4O86_08130</name>
</gene>
<comment type="subcellular location">
    <subcellularLocation>
        <location evidence="1">Cell inner membrane</location>
        <topology evidence="1">Peripheral membrane protein</topology>
    </subcellularLocation>
</comment>
<reference evidence="7" key="1">
    <citation type="submission" date="2019-03" db="EMBL/GenBank/DDBJ databases">
        <title>Afifella sp. nov., isolated from activated sludge.</title>
        <authorList>
            <person name="Li Q."/>
            <person name="Liu Y."/>
        </authorList>
    </citation>
    <scope>NUCLEOTIDE SEQUENCE</scope>
    <source>
        <strain evidence="7">L72</strain>
    </source>
</reference>
<comment type="caution">
    <text evidence="7">The sequence shown here is derived from an EMBL/GenBank/DDBJ whole genome shotgun (WGS) entry which is preliminary data.</text>
</comment>
<dbReference type="InterPro" id="IPR027417">
    <property type="entry name" value="P-loop_NTPase"/>
</dbReference>
<dbReference type="PROSITE" id="PS50893">
    <property type="entry name" value="ABC_TRANSPORTER_2"/>
    <property type="match status" value="1"/>
</dbReference>
<dbReference type="AlphaFoldDB" id="A0A964T3K9"/>
<protein>
    <submittedName>
        <fullName evidence="7">ABC transporter ATP-binding protein</fullName>
    </submittedName>
</protein>
<dbReference type="PROSITE" id="PS00211">
    <property type="entry name" value="ABC_TRANSPORTER_1"/>
    <property type="match status" value="1"/>
</dbReference>
<dbReference type="Gene3D" id="3.40.50.300">
    <property type="entry name" value="P-loop containing nucleotide triphosphate hydrolases"/>
    <property type="match status" value="1"/>
</dbReference>
<organism evidence="7 8">
    <name type="scientific">Propylenella binzhouense</name>
    <dbReference type="NCBI Taxonomy" id="2555902"/>
    <lineage>
        <taxon>Bacteria</taxon>
        <taxon>Pseudomonadati</taxon>
        <taxon>Pseudomonadota</taxon>
        <taxon>Alphaproteobacteria</taxon>
        <taxon>Hyphomicrobiales</taxon>
        <taxon>Propylenellaceae</taxon>
        <taxon>Propylenella</taxon>
    </lineage>
</organism>
<evidence type="ECO:0000313" key="8">
    <source>
        <dbReference type="Proteomes" id="UP000773614"/>
    </source>
</evidence>
<evidence type="ECO:0000256" key="1">
    <source>
        <dbReference type="ARBA" id="ARBA00004417"/>
    </source>
</evidence>
<dbReference type="EMBL" id="SPKJ01000019">
    <property type="protein sequence ID" value="MYZ47679.1"/>
    <property type="molecule type" value="Genomic_DNA"/>
</dbReference>
<name>A0A964T3K9_9HYPH</name>
<keyword evidence="8" id="KW-1185">Reference proteome</keyword>
<feature type="domain" description="ABC transporter" evidence="6">
    <location>
        <begin position="52"/>
        <end position="294"/>
    </location>
</feature>
<dbReference type="GO" id="GO:0005524">
    <property type="term" value="F:ATP binding"/>
    <property type="evidence" value="ECO:0007669"/>
    <property type="project" value="UniProtKB-KW"/>
</dbReference>
<keyword evidence="4" id="KW-0547">Nucleotide-binding</keyword>
<dbReference type="SUPFAM" id="SSF52540">
    <property type="entry name" value="P-loop containing nucleoside triphosphate hydrolases"/>
    <property type="match status" value="1"/>
</dbReference>
<dbReference type="InterPro" id="IPR050319">
    <property type="entry name" value="ABC_transp_ATP-bind"/>
</dbReference>
<dbReference type="GO" id="GO:0015833">
    <property type="term" value="P:peptide transport"/>
    <property type="evidence" value="ECO:0007669"/>
    <property type="project" value="InterPro"/>
</dbReference>
<dbReference type="InterPro" id="IPR003593">
    <property type="entry name" value="AAA+_ATPase"/>
</dbReference>
<dbReference type="FunFam" id="3.40.50.300:FF:000016">
    <property type="entry name" value="Oligopeptide ABC transporter ATP-binding component"/>
    <property type="match status" value="1"/>
</dbReference>
<dbReference type="Pfam" id="PF00005">
    <property type="entry name" value="ABC_tran"/>
    <property type="match status" value="1"/>
</dbReference>
<dbReference type="GO" id="GO:0055085">
    <property type="term" value="P:transmembrane transport"/>
    <property type="evidence" value="ECO:0007669"/>
    <property type="project" value="UniProtKB-ARBA"/>
</dbReference>
<dbReference type="NCBIfam" id="TIGR01727">
    <property type="entry name" value="oligo_HPY"/>
    <property type="match status" value="1"/>
</dbReference>
<accession>A0A964T3K9</accession>
<dbReference type="InterPro" id="IPR003439">
    <property type="entry name" value="ABC_transporter-like_ATP-bd"/>
</dbReference>
<evidence type="ECO:0000256" key="3">
    <source>
        <dbReference type="ARBA" id="ARBA00022448"/>
    </source>
</evidence>
<dbReference type="PANTHER" id="PTHR43776:SF7">
    <property type="entry name" value="D,D-DIPEPTIDE TRANSPORT ATP-BINDING PROTEIN DDPF-RELATED"/>
    <property type="match status" value="1"/>
</dbReference>
<dbReference type="Pfam" id="PF08352">
    <property type="entry name" value="oligo_HPY"/>
    <property type="match status" value="1"/>
</dbReference>
<dbReference type="GO" id="GO:0005886">
    <property type="term" value="C:plasma membrane"/>
    <property type="evidence" value="ECO:0007669"/>
    <property type="project" value="UniProtKB-SubCell"/>
</dbReference>
<evidence type="ECO:0000313" key="7">
    <source>
        <dbReference type="EMBL" id="MYZ47679.1"/>
    </source>
</evidence>
<evidence type="ECO:0000256" key="2">
    <source>
        <dbReference type="ARBA" id="ARBA00005417"/>
    </source>
</evidence>
<dbReference type="CDD" id="cd03257">
    <property type="entry name" value="ABC_NikE_OppD_transporters"/>
    <property type="match status" value="1"/>
</dbReference>
<dbReference type="RefSeq" id="WP_161140028.1">
    <property type="nucleotide sequence ID" value="NZ_SPKJ01000019.1"/>
</dbReference>
<dbReference type="SMART" id="SM00382">
    <property type="entry name" value="AAA"/>
    <property type="match status" value="1"/>
</dbReference>
<evidence type="ECO:0000256" key="5">
    <source>
        <dbReference type="ARBA" id="ARBA00022840"/>
    </source>
</evidence>
<keyword evidence="3" id="KW-0813">Transport</keyword>